<feature type="transmembrane region" description="Helical" evidence="1">
    <location>
        <begin position="137"/>
        <end position="159"/>
    </location>
</feature>
<dbReference type="EMBL" id="AYYY01000062">
    <property type="protein sequence ID" value="KRM60631.1"/>
    <property type="molecule type" value="Genomic_DNA"/>
</dbReference>
<dbReference type="Pfam" id="PF05857">
    <property type="entry name" value="TraX"/>
    <property type="match status" value="1"/>
</dbReference>
<feature type="transmembrane region" description="Helical" evidence="1">
    <location>
        <begin position="73"/>
        <end position="92"/>
    </location>
</feature>
<accession>A0A0R2A104</accession>
<evidence type="ECO:0000256" key="1">
    <source>
        <dbReference type="SAM" id="Phobius"/>
    </source>
</evidence>
<feature type="transmembrane region" description="Helical" evidence="1">
    <location>
        <begin position="253"/>
        <end position="275"/>
    </location>
</feature>
<feature type="transmembrane region" description="Helical" evidence="1">
    <location>
        <begin position="171"/>
        <end position="198"/>
    </location>
</feature>
<keyword evidence="1" id="KW-0472">Membrane</keyword>
<dbReference type="STRING" id="1423813.FC26_GL000439"/>
<comment type="caution">
    <text evidence="2">The sequence shown here is derived from an EMBL/GenBank/DDBJ whole genome shotgun (WGS) entry which is preliminary data.</text>
</comment>
<dbReference type="AlphaFoldDB" id="A0A0R2A104"/>
<dbReference type="PATRIC" id="fig|1423813.3.peg.448"/>
<feature type="transmembrane region" description="Helical" evidence="1">
    <location>
        <begin position="12"/>
        <end position="29"/>
    </location>
</feature>
<feature type="transmembrane region" description="Helical" evidence="1">
    <location>
        <begin position="229"/>
        <end position="246"/>
    </location>
</feature>
<sequence length="278" mass="31348">MIYSEESGHKTIGMTGFQIKMLGIVLMVLDHVHQMFAPLGIPEWFTMLGRAVAPMFIFIAVEGFTHTRSKRRYLTRLLVGYWIMGGGSYVLQKFLPLDHGHYGLANNIFGTLFISVLMMLGIYLIQNGHQDHNKKQLWLGISIIVGELLWSMLTVLVFFSPNLMLRQGAAVASMIFPGIMITEGGPLFIALAILLYLFKENRVGQVASILLIGLTATGFNFVGLLTTNIQWMLILSIIPILLYNGARGRSDKWFFYIFYPTHIWLLYILAFALGVTGY</sequence>
<keyword evidence="1" id="KW-1133">Transmembrane helix</keyword>
<organism evidence="2 3">
    <name type="scientific">Paucilactobacillus vaccinostercus DSM 20634</name>
    <dbReference type="NCBI Taxonomy" id="1423813"/>
    <lineage>
        <taxon>Bacteria</taxon>
        <taxon>Bacillati</taxon>
        <taxon>Bacillota</taxon>
        <taxon>Bacilli</taxon>
        <taxon>Lactobacillales</taxon>
        <taxon>Lactobacillaceae</taxon>
        <taxon>Paucilactobacillus</taxon>
    </lineage>
</organism>
<evidence type="ECO:0000313" key="2">
    <source>
        <dbReference type="EMBL" id="KRM60631.1"/>
    </source>
</evidence>
<keyword evidence="3" id="KW-1185">Reference proteome</keyword>
<reference evidence="2 3" key="1">
    <citation type="journal article" date="2015" name="Genome Announc.">
        <title>Expanding the biotechnology potential of lactobacilli through comparative genomics of 213 strains and associated genera.</title>
        <authorList>
            <person name="Sun Z."/>
            <person name="Harris H.M."/>
            <person name="McCann A."/>
            <person name="Guo C."/>
            <person name="Argimon S."/>
            <person name="Zhang W."/>
            <person name="Yang X."/>
            <person name="Jeffery I.B."/>
            <person name="Cooney J.C."/>
            <person name="Kagawa T.F."/>
            <person name="Liu W."/>
            <person name="Song Y."/>
            <person name="Salvetti E."/>
            <person name="Wrobel A."/>
            <person name="Rasinkangas P."/>
            <person name="Parkhill J."/>
            <person name="Rea M.C."/>
            <person name="O'Sullivan O."/>
            <person name="Ritari J."/>
            <person name="Douillard F.P."/>
            <person name="Paul Ross R."/>
            <person name="Yang R."/>
            <person name="Briner A.E."/>
            <person name="Felis G.E."/>
            <person name="de Vos W.M."/>
            <person name="Barrangou R."/>
            <person name="Klaenhammer T.R."/>
            <person name="Caufield P.W."/>
            <person name="Cui Y."/>
            <person name="Zhang H."/>
            <person name="O'Toole P.W."/>
        </authorList>
    </citation>
    <scope>NUCLEOTIDE SEQUENCE [LARGE SCALE GENOMIC DNA]</scope>
    <source>
        <strain evidence="2 3">DSM 20634</strain>
    </source>
</reference>
<keyword evidence="1" id="KW-0812">Transmembrane</keyword>
<evidence type="ECO:0008006" key="4">
    <source>
        <dbReference type="Google" id="ProtNLM"/>
    </source>
</evidence>
<gene>
    <name evidence="2" type="ORF">FC26_GL000439</name>
</gene>
<dbReference type="InterPro" id="IPR008875">
    <property type="entry name" value="TraX"/>
</dbReference>
<feature type="transmembrane region" description="Helical" evidence="1">
    <location>
        <begin position="104"/>
        <end position="125"/>
    </location>
</feature>
<feature type="transmembrane region" description="Helical" evidence="1">
    <location>
        <begin position="205"/>
        <end position="223"/>
    </location>
</feature>
<protein>
    <recommendedName>
        <fullName evidence="4">TraX protein</fullName>
    </recommendedName>
</protein>
<dbReference type="OrthoDB" id="9781069at2"/>
<dbReference type="RefSeq" id="WP_057780352.1">
    <property type="nucleotide sequence ID" value="NZ_AYYY01000062.1"/>
</dbReference>
<feature type="transmembrane region" description="Helical" evidence="1">
    <location>
        <begin position="41"/>
        <end position="61"/>
    </location>
</feature>
<dbReference type="Proteomes" id="UP000051733">
    <property type="component" value="Unassembled WGS sequence"/>
</dbReference>
<evidence type="ECO:0000313" key="3">
    <source>
        <dbReference type="Proteomes" id="UP000051733"/>
    </source>
</evidence>
<name>A0A0R2A104_9LACO</name>
<proteinExistence type="predicted"/>